<gene>
    <name evidence="4" type="ORF">B296_00037191</name>
</gene>
<dbReference type="EMBL" id="AMZH03004867">
    <property type="protein sequence ID" value="RRT67923.1"/>
    <property type="molecule type" value="Genomic_DNA"/>
</dbReference>
<evidence type="ECO:0000313" key="4">
    <source>
        <dbReference type="EMBL" id="RRT67923.1"/>
    </source>
</evidence>
<feature type="domain" description="14-3-3" evidence="3">
    <location>
        <begin position="72"/>
        <end position="120"/>
    </location>
</feature>
<dbReference type="SUPFAM" id="SSF48445">
    <property type="entry name" value="14-3-3 protein"/>
    <property type="match status" value="1"/>
</dbReference>
<evidence type="ECO:0000259" key="3">
    <source>
        <dbReference type="Pfam" id="PF00244"/>
    </source>
</evidence>
<evidence type="ECO:0000256" key="1">
    <source>
        <dbReference type="ARBA" id="ARBA00006141"/>
    </source>
</evidence>
<dbReference type="Proteomes" id="UP000287651">
    <property type="component" value="Unassembled WGS sequence"/>
</dbReference>
<dbReference type="AlphaFoldDB" id="A0A426ZVC5"/>
<evidence type="ECO:0000313" key="5">
    <source>
        <dbReference type="Proteomes" id="UP000287651"/>
    </source>
</evidence>
<dbReference type="InterPro" id="IPR000308">
    <property type="entry name" value="14-3-3"/>
</dbReference>
<proteinExistence type="inferred from homology"/>
<dbReference type="InterPro" id="IPR036815">
    <property type="entry name" value="14-3-3_dom_sf"/>
</dbReference>
<organism evidence="4 5">
    <name type="scientific">Ensete ventricosum</name>
    <name type="common">Abyssinian banana</name>
    <name type="synonym">Musa ensete</name>
    <dbReference type="NCBI Taxonomy" id="4639"/>
    <lineage>
        <taxon>Eukaryota</taxon>
        <taxon>Viridiplantae</taxon>
        <taxon>Streptophyta</taxon>
        <taxon>Embryophyta</taxon>
        <taxon>Tracheophyta</taxon>
        <taxon>Spermatophyta</taxon>
        <taxon>Magnoliopsida</taxon>
        <taxon>Liliopsida</taxon>
        <taxon>Zingiberales</taxon>
        <taxon>Musaceae</taxon>
        <taxon>Ensete</taxon>
    </lineage>
</organism>
<evidence type="ECO:0000256" key="2">
    <source>
        <dbReference type="SAM" id="MobiDB-lite"/>
    </source>
</evidence>
<feature type="compositionally biased region" description="Basic and acidic residues" evidence="2">
    <location>
        <begin position="59"/>
        <end position="73"/>
    </location>
</feature>
<sequence>MYAKHFEKGGQLVGPTEQAGTWQWGREESVYIAKLAVGEGRECVHSEAGSAGGALQEDGGVHGEDHRCGGEGEKLTMEERHVLSVAYKNIIGAHRASWWIVSSIEQKEEGSGNHNHMAALAATALRSSPPSAFSDRLLVLALSLSPPPSTLRSSTIDEG</sequence>
<comment type="similarity">
    <text evidence="1">Belongs to the 14-3-3 family.</text>
</comment>
<name>A0A426ZVC5_ENSVE</name>
<dbReference type="Pfam" id="PF00244">
    <property type="entry name" value="14-3-3"/>
    <property type="match status" value="1"/>
</dbReference>
<feature type="region of interest" description="Disordered" evidence="2">
    <location>
        <begin position="48"/>
        <end position="73"/>
    </location>
</feature>
<reference evidence="4 5" key="1">
    <citation type="journal article" date="2014" name="Agronomy (Basel)">
        <title>A Draft Genome Sequence for Ensete ventricosum, the Drought-Tolerant Tree Against Hunger.</title>
        <authorList>
            <person name="Harrison J."/>
            <person name="Moore K.A."/>
            <person name="Paszkiewicz K."/>
            <person name="Jones T."/>
            <person name="Grant M."/>
            <person name="Ambacheew D."/>
            <person name="Muzemil S."/>
            <person name="Studholme D.J."/>
        </authorList>
    </citation>
    <scope>NUCLEOTIDE SEQUENCE [LARGE SCALE GENOMIC DNA]</scope>
</reference>
<protein>
    <recommendedName>
        <fullName evidence="3">14-3-3 domain-containing protein</fullName>
    </recommendedName>
</protein>
<dbReference type="PANTHER" id="PTHR18860">
    <property type="entry name" value="14-3-3 PROTEIN"/>
    <property type="match status" value="1"/>
</dbReference>
<accession>A0A426ZVC5</accession>
<comment type="caution">
    <text evidence="4">The sequence shown here is derived from an EMBL/GenBank/DDBJ whole genome shotgun (WGS) entry which is preliminary data.</text>
</comment>
<dbReference type="Gene3D" id="1.20.190.20">
    <property type="entry name" value="14-3-3 domain"/>
    <property type="match status" value="1"/>
</dbReference>
<dbReference type="InterPro" id="IPR023410">
    <property type="entry name" value="14-3-3_domain"/>
</dbReference>